<protein>
    <recommendedName>
        <fullName evidence="3">Reverse transcriptase domain-containing protein</fullName>
    </recommendedName>
</protein>
<comment type="caution">
    <text evidence="1">The sequence shown here is derived from an EMBL/GenBank/DDBJ whole genome shotgun (WGS) entry which is preliminary data.</text>
</comment>
<organism evidence="1 2">
    <name type="scientific">Datura stramonium</name>
    <name type="common">Jimsonweed</name>
    <name type="synonym">Common thornapple</name>
    <dbReference type="NCBI Taxonomy" id="4076"/>
    <lineage>
        <taxon>Eukaryota</taxon>
        <taxon>Viridiplantae</taxon>
        <taxon>Streptophyta</taxon>
        <taxon>Embryophyta</taxon>
        <taxon>Tracheophyta</taxon>
        <taxon>Spermatophyta</taxon>
        <taxon>Magnoliopsida</taxon>
        <taxon>eudicotyledons</taxon>
        <taxon>Gunneridae</taxon>
        <taxon>Pentapetalae</taxon>
        <taxon>asterids</taxon>
        <taxon>lamiids</taxon>
        <taxon>Solanales</taxon>
        <taxon>Solanaceae</taxon>
        <taxon>Solanoideae</taxon>
        <taxon>Datureae</taxon>
        <taxon>Datura</taxon>
    </lineage>
</organism>
<proteinExistence type="predicted"/>
<keyword evidence="2" id="KW-1185">Reference proteome</keyword>
<evidence type="ECO:0008006" key="3">
    <source>
        <dbReference type="Google" id="ProtNLM"/>
    </source>
</evidence>
<reference evidence="1 2" key="1">
    <citation type="journal article" date="2021" name="BMC Genomics">
        <title>Datura genome reveals duplications of psychoactive alkaloid biosynthetic genes and high mutation rate following tissue culture.</title>
        <authorList>
            <person name="Rajewski A."/>
            <person name="Carter-House D."/>
            <person name="Stajich J."/>
            <person name="Litt A."/>
        </authorList>
    </citation>
    <scope>NUCLEOTIDE SEQUENCE [LARGE SCALE GENOMIC DNA]</scope>
    <source>
        <strain evidence="1">AR-01</strain>
    </source>
</reference>
<evidence type="ECO:0000313" key="1">
    <source>
        <dbReference type="EMBL" id="MCD9559814.1"/>
    </source>
</evidence>
<dbReference type="PANTHER" id="PTHR33067">
    <property type="entry name" value="RNA-DIRECTED DNA POLYMERASE-RELATED"/>
    <property type="match status" value="1"/>
</dbReference>
<name>A0ABS8ULY1_DATST</name>
<accession>A0ABS8ULY1</accession>
<dbReference type="PANTHER" id="PTHR33067:SF32">
    <property type="entry name" value="ASPARTIC PEPTIDASE DDI1-TYPE DOMAIN-CONTAINING PROTEIN"/>
    <property type="match status" value="1"/>
</dbReference>
<evidence type="ECO:0000313" key="2">
    <source>
        <dbReference type="Proteomes" id="UP000823775"/>
    </source>
</evidence>
<dbReference type="EMBL" id="JACEIK010002224">
    <property type="protein sequence ID" value="MCD9559814.1"/>
    <property type="molecule type" value="Genomic_DNA"/>
</dbReference>
<gene>
    <name evidence="1" type="ORF">HAX54_018115</name>
</gene>
<sequence>MAISLRSGKDLSVTPPPYEENIALPEAEQEHSRKIVLKENKKAPLILGRPFLATRGSIIDVRSGKLKMRVLEEEATFNVSKAISTPSHYKDLCMIIEVFHDMCGLEKEETEKLCGEVIAMSKVKLLIFSMLVEHELNGGEVEKKRRIKEFEKTQRRRRKRLRVP</sequence>
<dbReference type="Proteomes" id="UP000823775">
    <property type="component" value="Unassembled WGS sequence"/>
</dbReference>